<feature type="domain" description="RNase H type-1" evidence="1">
    <location>
        <begin position="269"/>
        <end position="343"/>
    </location>
</feature>
<dbReference type="InterPro" id="IPR052929">
    <property type="entry name" value="RNase_H-like_EbsB-rel"/>
</dbReference>
<name>A0A8S9NX36_BRACR</name>
<comment type="caution">
    <text evidence="2">The sequence shown here is derived from an EMBL/GenBank/DDBJ whole genome shotgun (WGS) entry which is preliminary data.</text>
</comment>
<proteinExistence type="predicted"/>
<dbReference type="GO" id="GO:0004523">
    <property type="term" value="F:RNA-DNA hybrid ribonuclease activity"/>
    <property type="evidence" value="ECO:0007669"/>
    <property type="project" value="InterPro"/>
</dbReference>
<evidence type="ECO:0000313" key="2">
    <source>
        <dbReference type="EMBL" id="KAF3506611.1"/>
    </source>
</evidence>
<dbReference type="InterPro" id="IPR002156">
    <property type="entry name" value="RNaseH_domain"/>
</dbReference>
<evidence type="ECO:0000259" key="1">
    <source>
        <dbReference type="Pfam" id="PF13456"/>
    </source>
</evidence>
<protein>
    <recommendedName>
        <fullName evidence="1">RNase H type-1 domain-containing protein</fullName>
    </recommendedName>
</protein>
<dbReference type="Gene3D" id="3.30.420.10">
    <property type="entry name" value="Ribonuclease H-like superfamily/Ribonuclease H"/>
    <property type="match status" value="2"/>
</dbReference>
<dbReference type="EMBL" id="QGKX02001521">
    <property type="protein sequence ID" value="KAF3506611.1"/>
    <property type="molecule type" value="Genomic_DNA"/>
</dbReference>
<reference evidence="2" key="1">
    <citation type="submission" date="2019-12" db="EMBL/GenBank/DDBJ databases">
        <title>Genome sequencing and annotation of Brassica cretica.</title>
        <authorList>
            <person name="Studholme D.J."/>
            <person name="Sarris P."/>
        </authorList>
    </citation>
    <scope>NUCLEOTIDE SEQUENCE</scope>
    <source>
        <strain evidence="2">PFS-109/04</strain>
        <tissue evidence="2">Leaf</tissue>
    </source>
</reference>
<organism evidence="2 3">
    <name type="scientific">Brassica cretica</name>
    <name type="common">Mustard</name>
    <dbReference type="NCBI Taxonomy" id="69181"/>
    <lineage>
        <taxon>Eukaryota</taxon>
        <taxon>Viridiplantae</taxon>
        <taxon>Streptophyta</taxon>
        <taxon>Embryophyta</taxon>
        <taxon>Tracheophyta</taxon>
        <taxon>Spermatophyta</taxon>
        <taxon>Magnoliopsida</taxon>
        <taxon>eudicotyledons</taxon>
        <taxon>Gunneridae</taxon>
        <taxon>Pentapetalae</taxon>
        <taxon>rosids</taxon>
        <taxon>malvids</taxon>
        <taxon>Brassicales</taxon>
        <taxon>Brassicaceae</taxon>
        <taxon>Brassiceae</taxon>
        <taxon>Brassica</taxon>
    </lineage>
</organism>
<dbReference type="GO" id="GO:0003676">
    <property type="term" value="F:nucleic acid binding"/>
    <property type="evidence" value="ECO:0007669"/>
    <property type="project" value="InterPro"/>
</dbReference>
<gene>
    <name evidence="2" type="ORF">F2Q69_00002952</name>
</gene>
<evidence type="ECO:0000313" key="3">
    <source>
        <dbReference type="Proteomes" id="UP000712600"/>
    </source>
</evidence>
<accession>A0A8S9NX36</accession>
<feature type="domain" description="RNase H type-1" evidence="1">
    <location>
        <begin position="200"/>
        <end position="264"/>
    </location>
</feature>
<dbReference type="Pfam" id="PF13456">
    <property type="entry name" value="RVT_3"/>
    <property type="match status" value="2"/>
</dbReference>
<dbReference type="PANTHER" id="PTHR47074">
    <property type="entry name" value="BNAC02G40300D PROTEIN"/>
    <property type="match status" value="1"/>
</dbReference>
<dbReference type="AlphaFoldDB" id="A0A8S9NX36"/>
<dbReference type="PANTHER" id="PTHR47074:SF11">
    <property type="entry name" value="REVERSE TRANSCRIPTASE-LIKE PROTEIN"/>
    <property type="match status" value="1"/>
</dbReference>
<dbReference type="InterPro" id="IPR036397">
    <property type="entry name" value="RNaseH_sf"/>
</dbReference>
<dbReference type="Proteomes" id="UP000712600">
    <property type="component" value="Unassembled WGS sequence"/>
</dbReference>
<sequence length="352" mass="39259">MESMDQEEKILKIKASSTGAPDKLRWMGTKNGEYTTKSGYHAAFAEANSPELEATGNWNQEVLNLQTAPKVKNANLESSSWDTSLLTPDASVAVILYLPFHLFYQCEYAKTIWEAAPFIEDTYYRGNIDLREVWNLFKTKGCLPPTGVTTKSKAIAMAREWQNGQKQISNHTGNILQSDAAWNITTAVAGLGWIVKQNEIGIENLNVESDSKILINSILDENSVPELYGVVADILCIARSFGFVSFRWIPRSEKYTAADMLAKQILVPLRSALRKCLEIGIENLNVESDSKILINSILDENSVRELYGVVADILCIARSFGFISFRWIPRSEKYTAADMLAKQILVVAEAST</sequence>